<dbReference type="Proteomes" id="UP000824120">
    <property type="component" value="Chromosome 11"/>
</dbReference>
<evidence type="ECO:0000313" key="2">
    <source>
        <dbReference type="Proteomes" id="UP000824120"/>
    </source>
</evidence>
<protein>
    <submittedName>
        <fullName evidence="1">Uncharacterized protein</fullName>
    </submittedName>
</protein>
<dbReference type="AlphaFoldDB" id="A0A9J5WJP8"/>
<accession>A0A9J5WJP8</accession>
<sequence>MGITKTEHQTGMNRYRNGLTGLLTGTEMNWTGIIGKETWFRPVPSRYLLEQTGMDRNGTGWDKRDGIYSYFKK</sequence>
<evidence type="ECO:0000313" key="1">
    <source>
        <dbReference type="EMBL" id="KAG5575420.1"/>
    </source>
</evidence>
<reference evidence="1 2" key="1">
    <citation type="submission" date="2020-09" db="EMBL/GenBank/DDBJ databases">
        <title>De no assembly of potato wild relative species, Solanum commersonii.</title>
        <authorList>
            <person name="Cho K."/>
        </authorList>
    </citation>
    <scope>NUCLEOTIDE SEQUENCE [LARGE SCALE GENOMIC DNA]</scope>
    <source>
        <strain evidence="1">LZ3.2</strain>
        <tissue evidence="1">Leaf</tissue>
    </source>
</reference>
<organism evidence="1 2">
    <name type="scientific">Solanum commersonii</name>
    <name type="common">Commerson's wild potato</name>
    <name type="synonym">Commerson's nightshade</name>
    <dbReference type="NCBI Taxonomy" id="4109"/>
    <lineage>
        <taxon>Eukaryota</taxon>
        <taxon>Viridiplantae</taxon>
        <taxon>Streptophyta</taxon>
        <taxon>Embryophyta</taxon>
        <taxon>Tracheophyta</taxon>
        <taxon>Spermatophyta</taxon>
        <taxon>Magnoliopsida</taxon>
        <taxon>eudicotyledons</taxon>
        <taxon>Gunneridae</taxon>
        <taxon>Pentapetalae</taxon>
        <taxon>asterids</taxon>
        <taxon>lamiids</taxon>
        <taxon>Solanales</taxon>
        <taxon>Solanaceae</taxon>
        <taxon>Solanoideae</taxon>
        <taxon>Solaneae</taxon>
        <taxon>Solanum</taxon>
    </lineage>
</organism>
<name>A0A9J5WJP8_SOLCO</name>
<keyword evidence="2" id="KW-1185">Reference proteome</keyword>
<gene>
    <name evidence="1" type="ORF">H5410_055554</name>
</gene>
<dbReference type="EMBL" id="JACXVP010000011">
    <property type="protein sequence ID" value="KAG5575420.1"/>
    <property type="molecule type" value="Genomic_DNA"/>
</dbReference>
<comment type="caution">
    <text evidence="1">The sequence shown here is derived from an EMBL/GenBank/DDBJ whole genome shotgun (WGS) entry which is preliminary data.</text>
</comment>
<proteinExistence type="predicted"/>